<dbReference type="InterPro" id="IPR025610">
    <property type="entry name" value="MYC/MYB_N"/>
</dbReference>
<evidence type="ECO:0000256" key="4">
    <source>
        <dbReference type="ARBA" id="ARBA00023242"/>
    </source>
</evidence>
<proteinExistence type="predicted"/>
<organism evidence="6 7">
    <name type="scientific">Ambrosia artemisiifolia</name>
    <name type="common">Common ragweed</name>
    <dbReference type="NCBI Taxonomy" id="4212"/>
    <lineage>
        <taxon>Eukaryota</taxon>
        <taxon>Viridiplantae</taxon>
        <taxon>Streptophyta</taxon>
        <taxon>Embryophyta</taxon>
        <taxon>Tracheophyta</taxon>
        <taxon>Spermatophyta</taxon>
        <taxon>Magnoliopsida</taxon>
        <taxon>eudicotyledons</taxon>
        <taxon>Gunneridae</taxon>
        <taxon>Pentapetalae</taxon>
        <taxon>asterids</taxon>
        <taxon>campanulids</taxon>
        <taxon>Asterales</taxon>
        <taxon>Asteraceae</taxon>
        <taxon>Asteroideae</taxon>
        <taxon>Heliantheae alliance</taxon>
        <taxon>Heliantheae</taxon>
        <taxon>Ambrosia</taxon>
    </lineage>
</organism>
<dbReference type="GO" id="GO:0003700">
    <property type="term" value="F:DNA-binding transcription factor activity"/>
    <property type="evidence" value="ECO:0007669"/>
    <property type="project" value="InterPro"/>
</dbReference>
<name>A0AAD5GBD2_AMBAR</name>
<dbReference type="EMBL" id="JAMZMK010009527">
    <property type="protein sequence ID" value="KAI7735234.1"/>
    <property type="molecule type" value="Genomic_DNA"/>
</dbReference>
<keyword evidence="2" id="KW-0805">Transcription regulation</keyword>
<dbReference type="InterPro" id="IPR011598">
    <property type="entry name" value="bHLH_dom"/>
</dbReference>
<dbReference type="PANTHER" id="PTHR46196">
    <property type="entry name" value="TRANSCRIPTION FACTOR BHLH155-LIKE ISOFORM X1-RELATED"/>
    <property type="match status" value="1"/>
</dbReference>
<feature type="domain" description="BHLH" evidence="5">
    <location>
        <begin position="403"/>
        <end position="452"/>
    </location>
</feature>
<dbReference type="GO" id="GO:0005634">
    <property type="term" value="C:nucleus"/>
    <property type="evidence" value="ECO:0007669"/>
    <property type="project" value="UniProtKB-SubCell"/>
</dbReference>
<evidence type="ECO:0000259" key="5">
    <source>
        <dbReference type="PROSITE" id="PS50888"/>
    </source>
</evidence>
<evidence type="ECO:0000256" key="2">
    <source>
        <dbReference type="ARBA" id="ARBA00023015"/>
    </source>
</evidence>
<accession>A0AAD5GBD2</accession>
<protein>
    <recommendedName>
        <fullName evidence="5">BHLH domain-containing protein</fullName>
    </recommendedName>
</protein>
<dbReference type="InterPro" id="IPR043561">
    <property type="entry name" value="LHW-like"/>
</dbReference>
<keyword evidence="4" id="KW-0539">Nucleus</keyword>
<comment type="caution">
    <text evidence="6">The sequence shown here is derived from an EMBL/GenBank/DDBJ whole genome shotgun (WGS) entry which is preliminary data.</text>
</comment>
<dbReference type="Proteomes" id="UP001206925">
    <property type="component" value="Unassembled WGS sequence"/>
</dbReference>
<gene>
    <name evidence="6" type="ORF">M8C21_028365</name>
</gene>
<evidence type="ECO:0000313" key="6">
    <source>
        <dbReference type="EMBL" id="KAI7735234.1"/>
    </source>
</evidence>
<comment type="subcellular location">
    <subcellularLocation>
        <location evidence="1">Nucleus</location>
    </subcellularLocation>
</comment>
<dbReference type="Pfam" id="PF14215">
    <property type="entry name" value="bHLH-MYC_N"/>
    <property type="match status" value="1"/>
</dbReference>
<evidence type="ECO:0000256" key="3">
    <source>
        <dbReference type="ARBA" id="ARBA00023163"/>
    </source>
</evidence>
<dbReference type="AlphaFoldDB" id="A0AAD5GBD2"/>
<dbReference type="GO" id="GO:0046983">
    <property type="term" value="F:protein dimerization activity"/>
    <property type="evidence" value="ECO:0007669"/>
    <property type="project" value="InterPro"/>
</dbReference>
<keyword evidence="7" id="KW-1185">Reference proteome</keyword>
<dbReference type="PANTHER" id="PTHR46196:SF3">
    <property type="entry name" value="TRANSCRIPTION FACTOR LHW-LIKE ISOFORM X1"/>
    <property type="match status" value="1"/>
</dbReference>
<feature type="non-terminal residue" evidence="6">
    <location>
        <position position="1"/>
    </location>
</feature>
<dbReference type="Pfam" id="PF23176">
    <property type="entry name" value="bHLH_LHW"/>
    <property type="match status" value="1"/>
</dbReference>
<reference evidence="6" key="1">
    <citation type="submission" date="2022-06" db="EMBL/GenBank/DDBJ databases">
        <title>Uncovering the hologenomic basis of an extraordinary plant invasion.</title>
        <authorList>
            <person name="Bieker V.C."/>
            <person name="Martin M.D."/>
            <person name="Gilbert T."/>
            <person name="Hodgins K."/>
            <person name="Battlay P."/>
            <person name="Petersen B."/>
            <person name="Wilson J."/>
        </authorList>
    </citation>
    <scope>NUCLEOTIDE SEQUENCE</scope>
    <source>
        <strain evidence="6">AA19_3_7</strain>
        <tissue evidence="6">Leaf</tissue>
    </source>
</reference>
<dbReference type="PROSITE" id="PS50888">
    <property type="entry name" value="BHLH"/>
    <property type="match status" value="1"/>
</dbReference>
<evidence type="ECO:0000313" key="7">
    <source>
        <dbReference type="Proteomes" id="UP001206925"/>
    </source>
</evidence>
<keyword evidence="3" id="KW-0804">Transcription</keyword>
<sequence>REQRSFVRYALSLDGFLRTTDKEKSLCANSCWNYAVFWKLRQQNQMVLTWEDGYFGTLKAQDASENIFAETSAYNGTFGGDAYELAMAYMSTINYALGDGVVGDVAYTGECRWIFADSKSYGNFNIASNPEHADEWLFQFAAGVKTILLVPVIPLGVLQLGSLEDLPEDAQMASYVKDDFFAHQDLVEYADAFATSQHFSSQPTETIDDIIWSNHTPLTKGLSTPTANNWYSTHSSSATEFPDSLHQSTNLINPEIPMEQQLVSDVVPFLNFPKECELHKALGPAFMEKPDNSFQHLSIADSSSSITNGMVFSSSLGQFSSLAKREKINEKMGFEGSSSVISNQLALPPFTRVKNHNSSSSPSAITYEGVVEELTEEEGQQSKYDVLCHSKGSKASVASKKKVKSGAKQKARPRDRQLIQDRLKDLRELVPNGAKCSIDGLLDRTVKHMLFLESKVGTGLKNNKTPVVKDSQSGASWAFELGGDLKVCPILVEDLQYPGHMVIKMICDDSIRFLEIAEVIYGLELTILHGVMEKHSGNTWAHYVVEAPNGFHRLDIFWPLMKLLQQPSPISSKI</sequence>
<evidence type="ECO:0000256" key="1">
    <source>
        <dbReference type="ARBA" id="ARBA00004123"/>
    </source>
</evidence>